<reference evidence="1 2" key="1">
    <citation type="journal article" date="2018" name="PLoS Pathog.">
        <title>Evolution of structural diversity of trichothecenes, a family of toxins produced by plant pathogenic and entomopathogenic fungi.</title>
        <authorList>
            <person name="Proctor R.H."/>
            <person name="McCormick S.P."/>
            <person name="Kim H.S."/>
            <person name="Cardoza R.E."/>
            <person name="Stanley A.M."/>
            <person name="Lindo L."/>
            <person name="Kelly A."/>
            <person name="Brown D.W."/>
            <person name="Lee T."/>
            <person name="Vaughan M.M."/>
            <person name="Alexander N.J."/>
            <person name="Busman M."/>
            <person name="Gutierrez S."/>
        </authorList>
    </citation>
    <scope>NUCLEOTIDE SEQUENCE [LARGE SCALE GENOMIC DNA]</scope>
    <source>
        <strain evidence="1 2">NRRL 3299</strain>
    </source>
</reference>
<organism evidence="1 2">
    <name type="scientific">Fusarium sporotrichioides</name>
    <dbReference type="NCBI Taxonomy" id="5514"/>
    <lineage>
        <taxon>Eukaryota</taxon>
        <taxon>Fungi</taxon>
        <taxon>Dikarya</taxon>
        <taxon>Ascomycota</taxon>
        <taxon>Pezizomycotina</taxon>
        <taxon>Sordariomycetes</taxon>
        <taxon>Hypocreomycetidae</taxon>
        <taxon>Hypocreales</taxon>
        <taxon>Nectriaceae</taxon>
        <taxon>Fusarium</taxon>
    </lineage>
</organism>
<comment type="caution">
    <text evidence="1">The sequence shown here is derived from an EMBL/GenBank/DDBJ whole genome shotgun (WGS) entry which is preliminary data.</text>
</comment>
<name>A0A395SDY1_FUSSP</name>
<sequence>MHSPYSGPLIDERGSAESSILLSLCSNITRLVINENGVFNLSKYSPSQWGSSKYLMHLKYLEIKVGDVKPWICPIISSLLGASPTLDVLVFNGDFSGRWHPDSKLDLDTLRPVLENLTEIRLLGFTLCRGPSESPGLTELILAARNLKTFKSIVDTSKDWMVLNQWDYGPQYPTYFIGMLKAARGSLQHLALNFDRTLVNPRFDSMYISPEEMYEFVNLQTLEIDQFCYCKHQLGRPILKESWDRATYLADFLPTTVKKLTIFWKPAKYVYQCLDCILYLGRRAVAGDFPRLESVHIDAPIIPNKMFGDWDHETEANNWEGKIELKILELQGQACQFKESFEGSGVVTGFRIWNAVDNVSAYLE</sequence>
<gene>
    <name evidence="1" type="ORF">FSPOR_4172</name>
</gene>
<accession>A0A395SDY1</accession>
<proteinExistence type="predicted"/>
<evidence type="ECO:0000313" key="2">
    <source>
        <dbReference type="Proteomes" id="UP000266152"/>
    </source>
</evidence>
<evidence type="ECO:0000313" key="1">
    <source>
        <dbReference type="EMBL" id="RGP70272.1"/>
    </source>
</evidence>
<protein>
    <submittedName>
        <fullName evidence="1">Uncharacterized protein</fullName>
    </submittedName>
</protein>
<keyword evidence="2" id="KW-1185">Reference proteome</keyword>
<dbReference type="STRING" id="5514.A0A395SDY1"/>
<dbReference type="EMBL" id="PXOF01000053">
    <property type="protein sequence ID" value="RGP70272.1"/>
    <property type="molecule type" value="Genomic_DNA"/>
</dbReference>
<dbReference type="AlphaFoldDB" id="A0A395SDY1"/>
<dbReference type="Proteomes" id="UP000266152">
    <property type="component" value="Unassembled WGS sequence"/>
</dbReference>